<dbReference type="AlphaFoldDB" id="A0A2U8QWW9"/>
<accession>A0A2U8QWW9</accession>
<dbReference type="SUPFAM" id="SSF46955">
    <property type="entry name" value="Putative DNA-binding domain"/>
    <property type="match status" value="1"/>
</dbReference>
<reference evidence="2 3" key="1">
    <citation type="submission" date="2018-05" db="EMBL/GenBank/DDBJ databases">
        <title>Flavobacterium sp. MEBiC07310.</title>
        <authorList>
            <person name="Baek K."/>
        </authorList>
    </citation>
    <scope>NUCLEOTIDE SEQUENCE [LARGE SCALE GENOMIC DNA]</scope>
    <source>
        <strain evidence="2 3">MEBiC07310</strain>
    </source>
</reference>
<dbReference type="GO" id="GO:0003677">
    <property type="term" value="F:DNA binding"/>
    <property type="evidence" value="ECO:0007669"/>
    <property type="project" value="UniProtKB-KW"/>
</dbReference>
<evidence type="ECO:0000259" key="1">
    <source>
        <dbReference type="Pfam" id="PF12728"/>
    </source>
</evidence>
<dbReference type="RefSeq" id="WP_109570009.1">
    <property type="nucleotide sequence ID" value="NZ_CP029463.1"/>
</dbReference>
<dbReference type="PANTHER" id="PTHR34585:SF22">
    <property type="entry name" value="HELIX-TURN-HELIX DOMAIN-CONTAINING PROTEIN"/>
    <property type="match status" value="1"/>
</dbReference>
<gene>
    <name evidence="2" type="ORF">DI487_12915</name>
</gene>
<evidence type="ECO:0000313" key="3">
    <source>
        <dbReference type="Proteomes" id="UP000245429"/>
    </source>
</evidence>
<name>A0A2U8QWW9_9FLAO</name>
<dbReference type="InterPro" id="IPR009061">
    <property type="entry name" value="DNA-bd_dom_put_sf"/>
</dbReference>
<dbReference type="KEGG" id="fse:DI487_12915"/>
<keyword evidence="2" id="KW-0238">DNA-binding</keyword>
<dbReference type="OrthoDB" id="1524679at2"/>
<organism evidence="2 3">
    <name type="scientific">Flavobacterium sediminis</name>
    <dbReference type="NCBI Taxonomy" id="2201181"/>
    <lineage>
        <taxon>Bacteria</taxon>
        <taxon>Pseudomonadati</taxon>
        <taxon>Bacteroidota</taxon>
        <taxon>Flavobacteriia</taxon>
        <taxon>Flavobacteriales</taxon>
        <taxon>Flavobacteriaceae</taxon>
        <taxon>Flavobacterium</taxon>
    </lineage>
</organism>
<dbReference type="Pfam" id="PF12728">
    <property type="entry name" value="HTH_17"/>
    <property type="match status" value="1"/>
</dbReference>
<evidence type="ECO:0000313" key="2">
    <source>
        <dbReference type="EMBL" id="AWM14668.1"/>
    </source>
</evidence>
<dbReference type="Proteomes" id="UP000245429">
    <property type="component" value="Chromosome"/>
</dbReference>
<dbReference type="EMBL" id="CP029463">
    <property type="protein sequence ID" value="AWM14668.1"/>
    <property type="molecule type" value="Genomic_DNA"/>
</dbReference>
<dbReference type="PANTHER" id="PTHR34585">
    <property type="match status" value="1"/>
</dbReference>
<feature type="domain" description="Helix-turn-helix" evidence="1">
    <location>
        <begin position="36"/>
        <end position="84"/>
    </location>
</feature>
<keyword evidence="3" id="KW-1185">Reference proteome</keyword>
<dbReference type="InterPro" id="IPR041657">
    <property type="entry name" value="HTH_17"/>
</dbReference>
<sequence>MAVQIITIEDLNEFRSLLLNDIKEIIQSKPQQTKQWLKSNEVRKLLNISSSTLQNLRINGTLTYTKVGGIMYYDKADIEKLLHGNKVNAIPTLFK</sequence>
<protein>
    <submittedName>
        <fullName evidence="2">DNA-binding protein</fullName>
    </submittedName>
</protein>
<proteinExistence type="predicted"/>